<keyword evidence="4 8" id="KW-0472">Membrane</keyword>
<feature type="compositionally biased region" description="Polar residues" evidence="7">
    <location>
        <begin position="206"/>
        <end position="221"/>
    </location>
</feature>
<feature type="compositionally biased region" description="Pro residues" evidence="7">
    <location>
        <begin position="513"/>
        <end position="523"/>
    </location>
</feature>
<reference evidence="11" key="1">
    <citation type="journal article" date="2020" name="New Phytol.">
        <title>Comparative genomics reveals dynamic genome evolution in host specialist ectomycorrhizal fungi.</title>
        <authorList>
            <person name="Lofgren L.A."/>
            <person name="Nguyen N.H."/>
            <person name="Vilgalys R."/>
            <person name="Ruytinx J."/>
            <person name="Liao H.L."/>
            <person name="Branco S."/>
            <person name="Kuo A."/>
            <person name="LaButti K."/>
            <person name="Lipzen A."/>
            <person name="Andreopoulos W."/>
            <person name="Pangilinan J."/>
            <person name="Riley R."/>
            <person name="Hundley H."/>
            <person name="Na H."/>
            <person name="Barry K."/>
            <person name="Grigoriev I.V."/>
            <person name="Stajich J.E."/>
            <person name="Kennedy P.G."/>
        </authorList>
    </citation>
    <scope>NUCLEOTIDE SEQUENCE</scope>
    <source>
        <strain evidence="11">S12</strain>
    </source>
</reference>
<evidence type="ECO:0000256" key="4">
    <source>
        <dbReference type="ARBA" id="ARBA00023136"/>
    </source>
</evidence>
<feature type="transmembrane region" description="Helical" evidence="8">
    <location>
        <begin position="436"/>
        <end position="457"/>
    </location>
</feature>
<sequence length="860" mass="95201">MLLLTAKFSELLGYASIACWLGAQFPQVIENHKRQSCEGLALPFLCNWLLGDFSNLIGCLLTHQLPFQTYLATYFCIVDCSLLAQYFYYYSGRPETLSEAYVRTRSRTISTARRLSLDASHYRTLSTVAGNVAAAAALAAFPESHPEHRVSRKHVVDQPLDDTAPQVVEEAQDEVDDAVLSALSESFHSGRKRVSWSQERHDHQPSARSQASSVVPKSLQITAPPREFAAFSRGRPEQRMADAEEIEVEQPSSRAASDHRTSSRTSRRGASMVLLGFGALFSVGALTNVHSRSLAERSDSIGRVLADEVNIPHPLTTSSAQDTTYHTPSGVGVVTVELPLTLSQNGSRSQSSDDSPSTERIIGRIFAWLCTSLYLTSRLPQIWKNYIRKSVDGLSMYLFVFAFLGNFFYVCSILTSPEAHMPPPVSTQFFKESIPYLLGSGGTLIFDITIVSQSYIYRGKPPRRRGRGTSIAHRASLAEEQACLLGGDALSGSYYGGRSASAVRHSRSRTSGSPPPLRFPSPSLPVSNQQFAEPQPDHLRAFVLDYLCHNCYTKTAQAFARDTAVRHLDKDGDEITSPDRRLQGTSADLTDEGLRKIRRREEVRTEILSGRIDEATALLNEHFPDVLAPSSVPSSETSSSVDSSPDRIEYNSRTVLDPTLLSLNLRIHAFIEACRTIPLPYVPHLQTTPITTPEPTTNLSRDPDHMADERYQTALILRAQKLYALVELLRKPEDRATYLKELENVGGLLAYKVPEMSPMSKYLDQARRERVADQINRAILYHSNLLSVSHLEVAVRYNSALWGALSELHIKVPTNSSRPAGVTLPPKPTSRSAPTSGEKKLTGTVEVSFIVATYCLRDLT</sequence>
<comment type="subcellular location">
    <subcellularLocation>
        <location evidence="1">Membrane</location>
        <topology evidence="1">Multi-pass membrane protein</topology>
    </subcellularLocation>
</comment>
<proteinExistence type="inferred from homology"/>
<dbReference type="FunFam" id="1.20.1280.290:FF:000009">
    <property type="entry name" value="PQ loop repeat family protein"/>
    <property type="match status" value="1"/>
</dbReference>
<keyword evidence="3 8" id="KW-1133">Transmembrane helix</keyword>
<evidence type="ECO:0000256" key="1">
    <source>
        <dbReference type="ARBA" id="ARBA00004141"/>
    </source>
</evidence>
<comment type="similarity">
    <text evidence="5">Belongs to the laat-1 family.</text>
</comment>
<evidence type="ECO:0000256" key="6">
    <source>
        <dbReference type="ARBA" id="ARBA00050768"/>
    </source>
</evidence>
<dbReference type="AlphaFoldDB" id="A0A9P7J5K5"/>
<feature type="compositionally biased region" description="Low complexity" evidence="7">
    <location>
        <begin position="629"/>
        <end position="643"/>
    </location>
</feature>
<dbReference type="InterPro" id="IPR006603">
    <property type="entry name" value="PQ-loop_rpt"/>
</dbReference>
<feature type="region of interest" description="Disordered" evidence="7">
    <location>
        <begin position="626"/>
        <end position="647"/>
    </location>
</feature>
<dbReference type="Gene3D" id="1.20.1280.290">
    <property type="match status" value="2"/>
</dbReference>
<dbReference type="SMART" id="SM00679">
    <property type="entry name" value="CTNS"/>
    <property type="match status" value="2"/>
</dbReference>
<dbReference type="PROSITE" id="PS50896">
    <property type="entry name" value="LISH"/>
    <property type="match status" value="1"/>
</dbReference>
<evidence type="ECO:0000256" key="2">
    <source>
        <dbReference type="ARBA" id="ARBA00022692"/>
    </source>
</evidence>
<evidence type="ECO:0000256" key="8">
    <source>
        <dbReference type="SAM" id="Phobius"/>
    </source>
</evidence>
<feature type="signal peptide" evidence="9">
    <location>
        <begin position="1"/>
        <end position="17"/>
    </location>
</feature>
<feature type="chain" id="PRO_5040254001" evidence="9">
    <location>
        <begin position="18"/>
        <end position="860"/>
    </location>
</feature>
<feature type="transmembrane region" description="Helical" evidence="8">
    <location>
        <begin position="397"/>
        <end position="416"/>
    </location>
</feature>
<evidence type="ECO:0000256" key="5">
    <source>
        <dbReference type="ARBA" id="ARBA00038039"/>
    </source>
</evidence>
<evidence type="ECO:0000313" key="11">
    <source>
        <dbReference type="EMBL" id="KAG1803756.1"/>
    </source>
</evidence>
<keyword evidence="2 8" id="KW-0812">Transmembrane</keyword>
<organism evidence="11 12">
    <name type="scientific">Suillus plorans</name>
    <dbReference type="NCBI Taxonomy" id="116603"/>
    <lineage>
        <taxon>Eukaryota</taxon>
        <taxon>Fungi</taxon>
        <taxon>Dikarya</taxon>
        <taxon>Basidiomycota</taxon>
        <taxon>Agaricomycotina</taxon>
        <taxon>Agaricomycetes</taxon>
        <taxon>Agaricomycetidae</taxon>
        <taxon>Boletales</taxon>
        <taxon>Suillineae</taxon>
        <taxon>Suillaceae</taxon>
        <taxon>Suillus</taxon>
    </lineage>
</organism>
<dbReference type="GeneID" id="64590860"/>
<dbReference type="EMBL" id="JABBWE010000004">
    <property type="protein sequence ID" value="KAG1803756.1"/>
    <property type="molecule type" value="Genomic_DNA"/>
</dbReference>
<accession>A0A9P7J5K5</accession>
<dbReference type="SMART" id="SM00757">
    <property type="entry name" value="CRA"/>
    <property type="match status" value="1"/>
</dbReference>
<keyword evidence="12" id="KW-1185">Reference proteome</keyword>
<dbReference type="InterPro" id="IPR051415">
    <property type="entry name" value="LAAT-1"/>
</dbReference>
<dbReference type="PANTHER" id="PTHR16201">
    <property type="entry name" value="SEVEN TRANSMEMBRANE PROTEIN 1-RELATED"/>
    <property type="match status" value="1"/>
</dbReference>
<feature type="transmembrane region" description="Helical" evidence="8">
    <location>
        <begin position="269"/>
        <end position="289"/>
    </location>
</feature>
<dbReference type="GO" id="GO:0000329">
    <property type="term" value="C:fungal-type vacuole membrane"/>
    <property type="evidence" value="ECO:0007669"/>
    <property type="project" value="TreeGrafter"/>
</dbReference>
<comment type="caution">
    <text evidence="11">The sequence shown here is derived from an EMBL/GenBank/DDBJ whole genome shotgun (WGS) entry which is preliminary data.</text>
</comment>
<dbReference type="Pfam" id="PF04193">
    <property type="entry name" value="PQ-loop"/>
    <property type="match status" value="2"/>
</dbReference>
<dbReference type="InterPro" id="IPR024964">
    <property type="entry name" value="CTLH/CRA"/>
</dbReference>
<feature type="region of interest" description="Disordered" evidence="7">
    <location>
        <begin position="816"/>
        <end position="839"/>
    </location>
</feature>
<dbReference type="Pfam" id="PF10607">
    <property type="entry name" value="CTLH"/>
    <property type="match status" value="1"/>
</dbReference>
<evidence type="ECO:0000256" key="3">
    <source>
        <dbReference type="ARBA" id="ARBA00022989"/>
    </source>
</evidence>
<dbReference type="OrthoDB" id="8048523at2759"/>
<evidence type="ECO:0000256" key="7">
    <source>
        <dbReference type="SAM" id="MobiDB-lite"/>
    </source>
</evidence>
<evidence type="ECO:0000256" key="9">
    <source>
        <dbReference type="SAM" id="SignalP"/>
    </source>
</evidence>
<dbReference type="InterPro" id="IPR006594">
    <property type="entry name" value="LisH"/>
</dbReference>
<dbReference type="Proteomes" id="UP000719766">
    <property type="component" value="Unassembled WGS sequence"/>
</dbReference>
<name>A0A9P7J5K5_9AGAM</name>
<dbReference type="RefSeq" id="XP_041166102.1">
    <property type="nucleotide sequence ID" value="XM_041297096.1"/>
</dbReference>
<feature type="region of interest" description="Disordered" evidence="7">
    <location>
        <begin position="191"/>
        <end position="267"/>
    </location>
</feature>
<evidence type="ECO:0000313" key="12">
    <source>
        <dbReference type="Proteomes" id="UP000719766"/>
    </source>
</evidence>
<keyword evidence="9" id="KW-0732">Signal</keyword>
<feature type="domain" description="CRA" evidence="10">
    <location>
        <begin position="715"/>
        <end position="811"/>
    </location>
</feature>
<feature type="region of interest" description="Disordered" evidence="7">
    <location>
        <begin position="502"/>
        <end position="532"/>
    </location>
</feature>
<dbReference type="GO" id="GO:0034488">
    <property type="term" value="P:basic amino acid transmembrane export from vacuole"/>
    <property type="evidence" value="ECO:0007669"/>
    <property type="project" value="TreeGrafter"/>
</dbReference>
<dbReference type="InterPro" id="IPR013144">
    <property type="entry name" value="CRA_dom"/>
</dbReference>
<evidence type="ECO:0000259" key="10">
    <source>
        <dbReference type="SMART" id="SM00757"/>
    </source>
</evidence>
<protein>
    <submittedName>
        <fullName evidence="11">PQ loop repeat-domain-containing protein</fullName>
    </submittedName>
</protein>
<comment type="catalytic activity">
    <reaction evidence="6">
        <text>L-histidine(out) + L-arginine(in) = L-histidine(in) + L-arginine(out)</text>
        <dbReference type="Rhea" id="RHEA:71063"/>
        <dbReference type="ChEBI" id="CHEBI:32682"/>
        <dbReference type="ChEBI" id="CHEBI:57595"/>
    </reaction>
</comment>
<dbReference type="GO" id="GO:0015174">
    <property type="term" value="F:basic amino acid transmembrane transporter activity"/>
    <property type="evidence" value="ECO:0007669"/>
    <property type="project" value="TreeGrafter"/>
</dbReference>
<gene>
    <name evidence="11" type="ORF">HD556DRAFT_1226661</name>
</gene>
<dbReference type="PANTHER" id="PTHR16201:SF34">
    <property type="entry name" value="LYSOSOMAL AMINO ACID TRANSPORTER 1"/>
    <property type="match status" value="1"/>
</dbReference>